<evidence type="ECO:0000313" key="5">
    <source>
        <dbReference type="Proteomes" id="UP000727456"/>
    </source>
</evidence>
<feature type="compositionally biased region" description="Basic and acidic residues" evidence="2">
    <location>
        <begin position="349"/>
        <end position="373"/>
    </location>
</feature>
<dbReference type="EMBL" id="JAAOZC010000003">
    <property type="protein sequence ID" value="NIJ07900.1"/>
    <property type="molecule type" value="Genomic_DNA"/>
</dbReference>
<dbReference type="InterPro" id="IPR007730">
    <property type="entry name" value="SPOR-like_dom"/>
</dbReference>
<proteinExistence type="predicted"/>
<evidence type="ECO:0000256" key="1">
    <source>
        <dbReference type="PROSITE-ProRule" id="PRU00339"/>
    </source>
</evidence>
<evidence type="ECO:0000313" key="4">
    <source>
        <dbReference type="EMBL" id="NIJ07900.1"/>
    </source>
</evidence>
<keyword evidence="5" id="KW-1185">Reference proteome</keyword>
<dbReference type="Proteomes" id="UP000727456">
    <property type="component" value="Unassembled WGS sequence"/>
</dbReference>
<feature type="domain" description="SPOR" evidence="3">
    <location>
        <begin position="379"/>
        <end position="460"/>
    </location>
</feature>
<feature type="region of interest" description="Disordered" evidence="2">
    <location>
        <begin position="349"/>
        <end position="379"/>
    </location>
</feature>
<keyword evidence="1" id="KW-0802">TPR repeat</keyword>
<dbReference type="Pfam" id="PF13432">
    <property type="entry name" value="TPR_16"/>
    <property type="match status" value="2"/>
</dbReference>
<protein>
    <submittedName>
        <fullName evidence="4">Flp pilus assembly protein TadD</fullName>
    </submittedName>
</protein>
<evidence type="ECO:0000259" key="3">
    <source>
        <dbReference type="PROSITE" id="PS51724"/>
    </source>
</evidence>
<feature type="region of interest" description="Disordered" evidence="2">
    <location>
        <begin position="449"/>
        <end position="469"/>
    </location>
</feature>
<dbReference type="SUPFAM" id="SSF110997">
    <property type="entry name" value="Sporulation related repeat"/>
    <property type="match status" value="1"/>
</dbReference>
<dbReference type="Pfam" id="PF05036">
    <property type="entry name" value="SPOR"/>
    <property type="match status" value="1"/>
</dbReference>
<comment type="caution">
    <text evidence="4">The sequence shown here is derived from an EMBL/GenBank/DDBJ whole genome shotgun (WGS) entry which is preliminary data.</text>
</comment>
<evidence type="ECO:0000256" key="2">
    <source>
        <dbReference type="SAM" id="MobiDB-lite"/>
    </source>
</evidence>
<sequence>MIRLLLSVALISDVAAAQRVAPDDLAQPSSPPPMQTVQTIDPMAQGRAAAARGDMAEALSRYLRVLAAHPDDVAALIGAGQAALAVGDFNAANGFFARADSLSPNNGAVKAGLGSVLVAQGNSRDSLRYFKAAIAAGMPEARIAADRGLAYDLRGSPHSAQADYRLALSIKPGDPMILRRLALSQAIAGEQGAALATLDPLLRRQDVAAWRTRMFVRALAGDIAGAESDAPLVLPPNQVAALKPYLERLQGLKPADKAAAVFLGRFPPPGQVAVKAPPPVRIAAAPAPSAPALVVSPPAPPPTPAATVDTGTVAPPPARKLTRAEAAKAAREAKLAAVEAEPPHKLTRAEKLKQAREEKLADARAAKDKKAAEAKSAAKKNPERVWVQIAGGANKRDLPKAWAKLKGEYGAALAGRTPYTMHYRYTNRLMIGPFAGSSAAQAWIKEQRAKGHSSFQVTTPSGTPVEPVD</sequence>
<gene>
    <name evidence="4" type="ORF">FHS31_001510</name>
</gene>
<dbReference type="InterPro" id="IPR011990">
    <property type="entry name" value="TPR-like_helical_dom_sf"/>
</dbReference>
<dbReference type="Gene3D" id="1.25.40.10">
    <property type="entry name" value="Tetratricopeptide repeat domain"/>
    <property type="match status" value="1"/>
</dbReference>
<name>A0ABX0TVU3_9SPHN</name>
<dbReference type="SUPFAM" id="SSF48452">
    <property type="entry name" value="TPR-like"/>
    <property type="match status" value="1"/>
</dbReference>
<accession>A0ABX0TVU3</accession>
<feature type="region of interest" description="Disordered" evidence="2">
    <location>
        <begin position="294"/>
        <end position="317"/>
    </location>
</feature>
<organism evidence="4 5">
    <name type="scientific">Sphingomonas vulcanisoli</name>
    <dbReference type="NCBI Taxonomy" id="1658060"/>
    <lineage>
        <taxon>Bacteria</taxon>
        <taxon>Pseudomonadati</taxon>
        <taxon>Pseudomonadota</taxon>
        <taxon>Alphaproteobacteria</taxon>
        <taxon>Sphingomonadales</taxon>
        <taxon>Sphingomonadaceae</taxon>
        <taxon>Sphingomonas</taxon>
    </lineage>
</organism>
<feature type="compositionally biased region" description="Polar residues" evidence="2">
    <location>
        <begin position="453"/>
        <end position="462"/>
    </location>
</feature>
<dbReference type="InterPro" id="IPR036680">
    <property type="entry name" value="SPOR-like_sf"/>
</dbReference>
<reference evidence="4 5" key="1">
    <citation type="submission" date="2020-03" db="EMBL/GenBank/DDBJ databases">
        <title>Genomic Encyclopedia of Type Strains, Phase III (KMG-III): the genomes of soil and plant-associated and newly described type strains.</title>
        <authorList>
            <person name="Whitman W."/>
        </authorList>
    </citation>
    <scope>NUCLEOTIDE SEQUENCE [LARGE SCALE GENOMIC DNA]</scope>
    <source>
        <strain evidence="4 5">CECT 8804</strain>
    </source>
</reference>
<dbReference type="PROSITE" id="PS50005">
    <property type="entry name" value="TPR"/>
    <property type="match status" value="1"/>
</dbReference>
<dbReference type="PROSITE" id="PS51724">
    <property type="entry name" value="SPOR"/>
    <property type="match status" value="1"/>
</dbReference>
<dbReference type="RefSeq" id="WP_167072748.1">
    <property type="nucleotide sequence ID" value="NZ_JAAOZC010000003.1"/>
</dbReference>
<dbReference type="InterPro" id="IPR019734">
    <property type="entry name" value="TPR_rpt"/>
</dbReference>
<feature type="repeat" description="TPR" evidence="1">
    <location>
        <begin position="73"/>
        <end position="106"/>
    </location>
</feature>